<evidence type="ECO:0000313" key="4">
    <source>
        <dbReference type="Proteomes" id="UP000535437"/>
    </source>
</evidence>
<dbReference type="InterPro" id="IPR011059">
    <property type="entry name" value="Metal-dep_hydrolase_composite"/>
</dbReference>
<evidence type="ECO:0000259" key="2">
    <source>
        <dbReference type="Pfam" id="PF01979"/>
    </source>
</evidence>
<dbReference type="InterPro" id="IPR032466">
    <property type="entry name" value="Metal_Hydrolase"/>
</dbReference>
<evidence type="ECO:0000313" key="3">
    <source>
        <dbReference type="EMBL" id="NYJ77934.1"/>
    </source>
</evidence>
<dbReference type="SUPFAM" id="SSF51556">
    <property type="entry name" value="Metallo-dependent hydrolases"/>
    <property type="match status" value="1"/>
</dbReference>
<dbReference type="NCBIfam" id="NF004801">
    <property type="entry name" value="PRK06151.1"/>
    <property type="match status" value="1"/>
</dbReference>
<dbReference type="PANTHER" id="PTHR43794:SF11">
    <property type="entry name" value="AMIDOHYDROLASE-RELATED DOMAIN-CONTAINING PROTEIN"/>
    <property type="match status" value="1"/>
</dbReference>
<comment type="caution">
    <text evidence="3">The sequence shown here is derived from an EMBL/GenBank/DDBJ whole genome shotgun (WGS) entry which is preliminary data.</text>
</comment>
<dbReference type="Proteomes" id="UP000535437">
    <property type="component" value="Unassembled WGS sequence"/>
</dbReference>
<dbReference type="Gene3D" id="2.30.40.10">
    <property type="entry name" value="Urease, subunit C, domain 1"/>
    <property type="match status" value="1"/>
</dbReference>
<proteinExistence type="predicted"/>
<dbReference type="EMBL" id="JACCFY010000001">
    <property type="protein sequence ID" value="NYJ77934.1"/>
    <property type="molecule type" value="Genomic_DNA"/>
</dbReference>
<protein>
    <submittedName>
        <fullName evidence="3">Cytosine/adenosine deaminase-related metal-dependent hydrolase</fullName>
    </submittedName>
</protein>
<dbReference type="SUPFAM" id="SSF51338">
    <property type="entry name" value="Composite domain of metallo-dependent hydrolases"/>
    <property type="match status" value="1"/>
</dbReference>
<keyword evidence="4" id="KW-1185">Reference proteome</keyword>
<dbReference type="GO" id="GO:0016810">
    <property type="term" value="F:hydrolase activity, acting on carbon-nitrogen (but not peptide) bonds"/>
    <property type="evidence" value="ECO:0007669"/>
    <property type="project" value="InterPro"/>
</dbReference>
<dbReference type="AlphaFoldDB" id="A0A7Z0GLY3"/>
<organism evidence="3 4">
    <name type="scientific">Nesterenkonia xinjiangensis</name>
    <dbReference type="NCBI Taxonomy" id="225327"/>
    <lineage>
        <taxon>Bacteria</taxon>
        <taxon>Bacillati</taxon>
        <taxon>Actinomycetota</taxon>
        <taxon>Actinomycetes</taxon>
        <taxon>Micrococcales</taxon>
        <taxon>Micrococcaceae</taxon>
        <taxon>Nesterenkonia</taxon>
    </lineage>
</organism>
<dbReference type="InterPro" id="IPR006680">
    <property type="entry name" value="Amidohydro-rel"/>
</dbReference>
<keyword evidence="1 3" id="KW-0378">Hydrolase</keyword>
<dbReference type="PANTHER" id="PTHR43794">
    <property type="entry name" value="AMINOHYDROLASE SSNA-RELATED"/>
    <property type="match status" value="1"/>
</dbReference>
<dbReference type="InterPro" id="IPR050287">
    <property type="entry name" value="MTA/SAH_deaminase"/>
</dbReference>
<name>A0A7Z0GLY3_9MICC</name>
<gene>
    <name evidence="3" type="ORF">HNR09_001345</name>
</gene>
<sequence length="495" mass="54703">MITRIRARFVIGYADGDHCLIPDGELVHDDAEILFVGRDWPGTPDREIDAGHAVISPGFIDLNALADIDHALFDCWPDASRLLGLAWSEQYLHDHGPRFTRAQEKFRREFAISQLIRNGITTMMPIAAETYKEWCEDYQDMADTAEAVEALGIRAYLGPSYRTHVPYTDGTQMLLHRDERKGLEGLDDAVRFIQDYDGAAGGLIRGALLPARIETQTEQTLRLTRQAADDLDVPIRLHAAQGLQENREMIARTGHRSLPHLAEIGFLGERTFIPHAWTLPGHLHMPEELCRPEHGAGGDSIDDLALLAESGTSVIFCPIPSGHYGSAMDSYESYRKRGVRVVIGTDSAPPNMIRALDLAMTMTKTLTGRGPAAQPHDLFRSATLDPARALGREDLGRLAPGAQADYFVMDLTGTHVGPHADPVRTLVMNGDGRDITRVVVAGRTIVEDGEILTVDDGDYRPRAQEFLDQYIASHTVSDHAGRSLEELQPPSFPIR</sequence>
<dbReference type="Gene3D" id="3.20.20.140">
    <property type="entry name" value="Metal-dependent hydrolases"/>
    <property type="match status" value="1"/>
</dbReference>
<accession>A0A7Z0GLY3</accession>
<dbReference type="RefSeq" id="WP_179541349.1">
    <property type="nucleotide sequence ID" value="NZ_BAAALL010000002.1"/>
</dbReference>
<dbReference type="Pfam" id="PF01979">
    <property type="entry name" value="Amidohydro_1"/>
    <property type="match status" value="1"/>
</dbReference>
<feature type="domain" description="Amidohydrolase-related" evidence="2">
    <location>
        <begin position="103"/>
        <end position="444"/>
    </location>
</feature>
<reference evidence="3 4" key="1">
    <citation type="submission" date="2020-07" db="EMBL/GenBank/DDBJ databases">
        <title>Sequencing the genomes of 1000 actinobacteria strains.</title>
        <authorList>
            <person name="Klenk H.-P."/>
        </authorList>
    </citation>
    <scope>NUCLEOTIDE SEQUENCE [LARGE SCALE GENOMIC DNA]</scope>
    <source>
        <strain evidence="3 4">DSM 15475</strain>
    </source>
</reference>
<evidence type="ECO:0000256" key="1">
    <source>
        <dbReference type="ARBA" id="ARBA00022801"/>
    </source>
</evidence>